<dbReference type="GO" id="GO:0004853">
    <property type="term" value="F:uroporphyrinogen decarboxylase activity"/>
    <property type="evidence" value="ECO:0007669"/>
    <property type="project" value="InterPro"/>
</dbReference>
<keyword evidence="3" id="KW-1185">Reference proteome</keyword>
<dbReference type="EMBL" id="SDOZ01000002">
    <property type="protein sequence ID" value="RXZ61506.1"/>
    <property type="molecule type" value="Genomic_DNA"/>
</dbReference>
<comment type="caution">
    <text evidence="2">The sequence shown here is derived from an EMBL/GenBank/DDBJ whole genome shotgun (WGS) entry which is preliminary data.</text>
</comment>
<dbReference type="Gene3D" id="3.20.20.210">
    <property type="match status" value="1"/>
</dbReference>
<sequence>MTGRERILNALDHKDTDRVPVDFGGHRSSGISVQSYIELRKALGLPPSKLYIYDFIQQLVLIEDDVYEKIPTDVVQLGQIYLKRPAYWKDWTLEDGTPCKIPAFIDVVRQSDGDAVYGANGKMICIKRKGCLYFEQTYFPYADSDDDTFEDILYNLEHILWWKLGVPPAPAGFDEAGLAQMREDAKELRGSTDKAIYAIFGGNLVEMSQFAFKIDNIMCEMALNPDRVHTFLDRLMEMHRVNLKKFIDAVGDYVDVIGFGDDMGTQNGPQFSPDMYREFFQPRHKELWSAVRRYNPNLRTNLHCCGSIDRLLPDIIAAGIDSINPVQINCSGMSPEHLKEAYGKNIAFWGGGCDSNVCMSASPQQVAEHVEKNVRIFYEGSGFIFQHVHNILANVPPQNIITMFGTVRSFGK</sequence>
<dbReference type="GO" id="GO:0032259">
    <property type="term" value="P:methylation"/>
    <property type="evidence" value="ECO:0007669"/>
    <property type="project" value="UniProtKB-KW"/>
</dbReference>
<dbReference type="InterPro" id="IPR000257">
    <property type="entry name" value="Uroporphyrinogen_deCOase"/>
</dbReference>
<dbReference type="Proteomes" id="UP000291269">
    <property type="component" value="Unassembled WGS sequence"/>
</dbReference>
<dbReference type="SUPFAM" id="SSF51726">
    <property type="entry name" value="UROD/MetE-like"/>
    <property type="match status" value="1"/>
</dbReference>
<dbReference type="GO" id="GO:0008168">
    <property type="term" value="F:methyltransferase activity"/>
    <property type="evidence" value="ECO:0007669"/>
    <property type="project" value="UniProtKB-KW"/>
</dbReference>
<reference evidence="2 3" key="1">
    <citation type="journal article" date="2019" name="Gut">
        <title>Antibiotics-induced monodominance of a novel gut bacterial order.</title>
        <authorList>
            <person name="Hildebrand F."/>
            <person name="Moitinho-Silva L."/>
            <person name="Blasche S."/>
            <person name="Jahn M.T."/>
            <person name="Gossmann T.I."/>
            <person name="Heuerta-Cepas J."/>
            <person name="Hercog R."/>
            <person name="Luetge M."/>
            <person name="Bahram M."/>
            <person name="Pryszlak A."/>
            <person name="Alves R.J."/>
            <person name="Waszak S.M."/>
            <person name="Zhu A."/>
            <person name="Ye L."/>
            <person name="Costea P.I."/>
            <person name="Aalvink S."/>
            <person name="Belzer C."/>
            <person name="Forslund S.K."/>
            <person name="Sunagawa S."/>
            <person name="Hentschel U."/>
            <person name="Merten C."/>
            <person name="Patil K.R."/>
            <person name="Benes V."/>
            <person name="Bork P."/>
        </authorList>
    </citation>
    <scope>NUCLEOTIDE SEQUENCE [LARGE SCALE GENOMIC DNA]</scope>
    <source>
        <strain evidence="2 3">HDS1380</strain>
    </source>
</reference>
<name>A0A4V1QV58_9FIRM</name>
<protein>
    <submittedName>
        <fullName evidence="2">Methyltransferase</fullName>
    </submittedName>
</protein>
<evidence type="ECO:0000313" key="3">
    <source>
        <dbReference type="Proteomes" id="UP000291269"/>
    </source>
</evidence>
<evidence type="ECO:0000259" key="1">
    <source>
        <dbReference type="Pfam" id="PF01208"/>
    </source>
</evidence>
<keyword evidence="2" id="KW-0489">Methyltransferase</keyword>
<dbReference type="InterPro" id="IPR052024">
    <property type="entry name" value="Methanogen_methyltrans"/>
</dbReference>
<dbReference type="InterPro" id="IPR038071">
    <property type="entry name" value="UROD/MetE-like_sf"/>
</dbReference>
<proteinExistence type="predicted"/>
<dbReference type="PANTHER" id="PTHR47099">
    <property type="entry name" value="METHYLCOBAMIDE:COM METHYLTRANSFERASE MTBA"/>
    <property type="match status" value="1"/>
</dbReference>
<dbReference type="GO" id="GO:0006779">
    <property type="term" value="P:porphyrin-containing compound biosynthetic process"/>
    <property type="evidence" value="ECO:0007669"/>
    <property type="project" value="InterPro"/>
</dbReference>
<dbReference type="Pfam" id="PF01208">
    <property type="entry name" value="URO-D"/>
    <property type="match status" value="1"/>
</dbReference>
<gene>
    <name evidence="2" type="ORF">ESZ91_03690</name>
</gene>
<accession>A0A4V1QV58</accession>
<dbReference type="AlphaFoldDB" id="A0A4V1QV58"/>
<feature type="domain" description="Uroporphyrinogen decarboxylase (URO-D)" evidence="1">
    <location>
        <begin position="214"/>
        <end position="409"/>
    </location>
</feature>
<dbReference type="OrthoDB" id="9815759at2"/>
<evidence type="ECO:0000313" key="2">
    <source>
        <dbReference type="EMBL" id="RXZ61506.1"/>
    </source>
</evidence>
<dbReference type="PANTHER" id="PTHR47099:SF1">
    <property type="entry name" value="METHYLCOBAMIDE:COM METHYLTRANSFERASE MTBA"/>
    <property type="match status" value="1"/>
</dbReference>
<dbReference type="RefSeq" id="WP_129224264.1">
    <property type="nucleotide sequence ID" value="NZ_SDOZ01000002.1"/>
</dbReference>
<keyword evidence="2" id="KW-0808">Transferase</keyword>
<organism evidence="2 3">
    <name type="scientific">Candidatus Borkfalkia ceftriaxoniphila</name>
    <dbReference type="NCBI Taxonomy" id="2508949"/>
    <lineage>
        <taxon>Bacteria</taxon>
        <taxon>Bacillati</taxon>
        <taxon>Bacillota</taxon>
        <taxon>Clostridia</taxon>
        <taxon>Christensenellales</taxon>
        <taxon>Christensenellaceae</taxon>
        <taxon>Candidatus Borkfalkia</taxon>
    </lineage>
</organism>